<gene>
    <name evidence="2" type="ORF">CC117_07185</name>
</gene>
<accession>A0A1S1QAS1</accession>
<dbReference type="RefSeq" id="WP_071089480.1">
    <property type="nucleotide sequence ID" value="NZ_MBLM01000152.1"/>
</dbReference>
<protein>
    <recommendedName>
        <fullName evidence="4">PPM-type phosphatase domain-containing protein</fullName>
    </recommendedName>
</protein>
<name>A0A1S1QAS1_9ACTN</name>
<keyword evidence="3" id="KW-1185">Reference proteome</keyword>
<organism evidence="2 3">
    <name type="scientific">Parafrankia colletiae</name>
    <dbReference type="NCBI Taxonomy" id="573497"/>
    <lineage>
        <taxon>Bacteria</taxon>
        <taxon>Bacillati</taxon>
        <taxon>Actinomycetota</taxon>
        <taxon>Actinomycetes</taxon>
        <taxon>Frankiales</taxon>
        <taxon>Frankiaceae</taxon>
        <taxon>Parafrankia</taxon>
    </lineage>
</organism>
<comment type="caution">
    <text evidence="2">The sequence shown here is derived from an EMBL/GenBank/DDBJ whole genome shotgun (WGS) entry which is preliminary data.</text>
</comment>
<reference evidence="3" key="1">
    <citation type="submission" date="2016-07" db="EMBL/GenBank/DDBJ databases">
        <title>Sequence Frankia sp. strain CcI1.17.</title>
        <authorList>
            <person name="Ghodhbane-Gtari F."/>
            <person name="Swanson E."/>
            <person name="Gueddou A."/>
            <person name="Morris K."/>
            <person name="Hezbri K."/>
            <person name="Ktari A."/>
            <person name="Nouioui I."/>
            <person name="Abebe-Akele F."/>
            <person name="Simpson S."/>
            <person name="Thomas K."/>
            <person name="Gtari M."/>
            <person name="Tisa L.S."/>
            <person name="Hurst S."/>
        </authorList>
    </citation>
    <scope>NUCLEOTIDE SEQUENCE [LARGE SCALE GENOMIC DNA]</scope>
    <source>
        <strain evidence="3">Cc1.17</strain>
    </source>
</reference>
<evidence type="ECO:0008006" key="4">
    <source>
        <dbReference type="Google" id="ProtNLM"/>
    </source>
</evidence>
<evidence type="ECO:0000313" key="2">
    <source>
        <dbReference type="EMBL" id="OHV30686.1"/>
    </source>
</evidence>
<evidence type="ECO:0000256" key="1">
    <source>
        <dbReference type="SAM" id="MobiDB-lite"/>
    </source>
</evidence>
<proteinExistence type="predicted"/>
<sequence>MRVMVAKSWSRKACNEDAVGSRADGAWVIDGASALEPGPLVEGLPGAAWVSSVASSFLTDVDWDGLTLTDVLADLIGHLIERGRRAGLTEAGTSRSSGFPTAAISVVRQRADVLELCLLGDAPVVFTGAGPDGPDRPDSPDSRLGAGTGPRVFTDPQYDCVEQELLSTVRADLDRGDSPATAYGRIHATLLDHRARRNTEAGSWILGDVPEAARHARSLSVPLTGAGDVLICSDGFGRLVEPFGLVDGYGALLAAVRAGAAEHLVARLREAELADPGRVRHPRFGVSDDASVVHTVLEPVGPAGGQAKGTTAGTCAAAPLQ</sequence>
<feature type="region of interest" description="Disordered" evidence="1">
    <location>
        <begin position="128"/>
        <end position="150"/>
    </location>
</feature>
<dbReference type="AlphaFoldDB" id="A0A1S1QAS1"/>
<evidence type="ECO:0000313" key="3">
    <source>
        <dbReference type="Proteomes" id="UP000179627"/>
    </source>
</evidence>
<dbReference type="EMBL" id="MBLM01000152">
    <property type="protein sequence ID" value="OHV30686.1"/>
    <property type="molecule type" value="Genomic_DNA"/>
</dbReference>
<dbReference type="Proteomes" id="UP000179627">
    <property type="component" value="Unassembled WGS sequence"/>
</dbReference>